<accession>A0A8T2IFC4</accession>
<organism evidence="1 2">
    <name type="scientific">Hymenochirus boettgeri</name>
    <name type="common">Congo dwarf clawed frog</name>
    <dbReference type="NCBI Taxonomy" id="247094"/>
    <lineage>
        <taxon>Eukaryota</taxon>
        <taxon>Metazoa</taxon>
        <taxon>Chordata</taxon>
        <taxon>Craniata</taxon>
        <taxon>Vertebrata</taxon>
        <taxon>Euteleostomi</taxon>
        <taxon>Amphibia</taxon>
        <taxon>Batrachia</taxon>
        <taxon>Anura</taxon>
        <taxon>Pipoidea</taxon>
        <taxon>Pipidae</taxon>
        <taxon>Pipinae</taxon>
        <taxon>Hymenochirus</taxon>
    </lineage>
</organism>
<dbReference type="AlphaFoldDB" id="A0A8T2IFC4"/>
<keyword evidence="2" id="KW-1185">Reference proteome</keyword>
<dbReference type="EMBL" id="JAACNH010000671">
    <property type="protein sequence ID" value="KAG8430722.1"/>
    <property type="molecule type" value="Genomic_DNA"/>
</dbReference>
<evidence type="ECO:0000313" key="2">
    <source>
        <dbReference type="Proteomes" id="UP000812440"/>
    </source>
</evidence>
<evidence type="ECO:0000313" key="1">
    <source>
        <dbReference type="EMBL" id="KAG8430722.1"/>
    </source>
</evidence>
<name>A0A8T2IFC4_9PIPI</name>
<reference evidence="1" key="1">
    <citation type="thesis" date="2020" institute="ProQuest LLC" country="789 East Eisenhower Parkway, Ann Arbor, MI, USA">
        <title>Comparative Genomics and Chromosome Evolution.</title>
        <authorList>
            <person name="Mudd A.B."/>
        </authorList>
    </citation>
    <scope>NUCLEOTIDE SEQUENCE</scope>
    <source>
        <strain evidence="1">Female2</strain>
        <tissue evidence="1">Blood</tissue>
    </source>
</reference>
<proteinExistence type="predicted"/>
<dbReference type="Proteomes" id="UP000812440">
    <property type="component" value="Unassembled WGS sequence"/>
</dbReference>
<comment type="caution">
    <text evidence="1">The sequence shown here is derived from an EMBL/GenBank/DDBJ whole genome shotgun (WGS) entry which is preliminary data.</text>
</comment>
<protein>
    <submittedName>
        <fullName evidence="1">Uncharacterized protein</fullName>
    </submittedName>
</protein>
<gene>
    <name evidence="1" type="ORF">GDO86_020075</name>
</gene>
<sequence>MLWLYPPVFLGPFSLFSCPTLCIQISISFWPKDKAGLPTIFSLNSLSYSFHAVPPYVVNVSNIEYAYLAMFTHCSGYSDVMHAV</sequence>